<feature type="transmembrane region" description="Helical" evidence="6">
    <location>
        <begin position="164"/>
        <end position="184"/>
    </location>
</feature>
<keyword evidence="6" id="KW-1133">Transmembrane helix</keyword>
<comment type="similarity">
    <text evidence="2">Belongs to the multi antimicrobial extrusion (MATE) (TC 2.A.66.1) family.</text>
</comment>
<keyword evidence="8" id="KW-1185">Reference proteome</keyword>
<keyword evidence="6" id="KW-0472">Membrane</keyword>
<feature type="transmembrane region" description="Helical" evidence="6">
    <location>
        <begin position="362"/>
        <end position="380"/>
    </location>
</feature>
<dbReference type="Proteomes" id="UP001198565">
    <property type="component" value="Unassembled WGS sequence"/>
</dbReference>
<feature type="transmembrane region" description="Helical" evidence="6">
    <location>
        <begin position="288"/>
        <end position="310"/>
    </location>
</feature>
<evidence type="ECO:0000256" key="4">
    <source>
        <dbReference type="ARBA" id="ARBA00022448"/>
    </source>
</evidence>
<accession>A0ABS7QL16</accession>
<dbReference type="EMBL" id="JAINVZ010000002">
    <property type="protein sequence ID" value="MBY8883887.1"/>
    <property type="molecule type" value="Genomic_DNA"/>
</dbReference>
<evidence type="ECO:0000256" key="6">
    <source>
        <dbReference type="SAM" id="Phobius"/>
    </source>
</evidence>
<comment type="caution">
    <text evidence="7">The sequence shown here is derived from an EMBL/GenBank/DDBJ whole genome shotgun (WGS) entry which is preliminary data.</text>
</comment>
<keyword evidence="6" id="KW-0812">Transmembrane</keyword>
<protein>
    <recommendedName>
        <fullName evidence="3">Probable multidrug resistance protein NorM</fullName>
    </recommendedName>
    <alternativeName>
        <fullName evidence="5">Multidrug-efflux transporter</fullName>
    </alternativeName>
</protein>
<gene>
    <name evidence="7" type="ORF">K7472_03400</name>
</gene>
<dbReference type="InterPro" id="IPR050222">
    <property type="entry name" value="MATE_MdtK"/>
</dbReference>
<organism evidence="7 8">
    <name type="scientific">Streptantibioticus parmotrematis</name>
    <dbReference type="NCBI Taxonomy" id="2873249"/>
    <lineage>
        <taxon>Bacteria</taxon>
        <taxon>Bacillati</taxon>
        <taxon>Actinomycetota</taxon>
        <taxon>Actinomycetes</taxon>
        <taxon>Kitasatosporales</taxon>
        <taxon>Streptomycetaceae</taxon>
        <taxon>Streptantibioticus</taxon>
    </lineage>
</organism>
<evidence type="ECO:0000313" key="8">
    <source>
        <dbReference type="Proteomes" id="UP001198565"/>
    </source>
</evidence>
<feature type="transmembrane region" description="Helical" evidence="6">
    <location>
        <begin position="140"/>
        <end position="158"/>
    </location>
</feature>
<evidence type="ECO:0000313" key="7">
    <source>
        <dbReference type="EMBL" id="MBY8883887.1"/>
    </source>
</evidence>
<evidence type="ECO:0000256" key="5">
    <source>
        <dbReference type="ARBA" id="ARBA00031636"/>
    </source>
</evidence>
<sequence length="426" mass="43223">MIASSAAALVDTALLGHYATASLAAFSVTIAVFNPVMSMMQGAERGVLPFVAAHKDDPEALLPVVRNAMWLGYAVGTLGALVVGAVPLIGEMTGTPRATLDHLGVFPYLLVGSVVATALGTTTSTVLIGLGRARVVMKVGLLNTGIGVGLSLLLVRGAGPLPPLGLTGAGIAMLTSTVVARAVAKAALMRHPAMRGTRLRPGRPDLPEVRRLADVALPLAGTVLVKFVVMGVLTFAAARIGTADAAVQIVCVSLSNVMYTAAVAVGQAVARTVAVAARGHEVAAVRRIVAVGAVLALGAAAFFGIVLVGWRHQVVSVFSSDHVVLAGVMALLPLLLASVATDALQAVSGFGLVGLRVTRPSLTWTLLWFGLLGVVAVPVAESGGLRALWSALVVANALQVVSKLASFRKHSALCAAAEPLPASATA</sequence>
<evidence type="ECO:0000256" key="2">
    <source>
        <dbReference type="ARBA" id="ARBA00010199"/>
    </source>
</evidence>
<feature type="transmembrane region" description="Helical" evidence="6">
    <location>
        <begin position="215"/>
        <end position="237"/>
    </location>
</feature>
<evidence type="ECO:0000256" key="1">
    <source>
        <dbReference type="ARBA" id="ARBA00003408"/>
    </source>
</evidence>
<dbReference type="Pfam" id="PF01554">
    <property type="entry name" value="MatE"/>
    <property type="match status" value="2"/>
</dbReference>
<feature type="transmembrane region" description="Helical" evidence="6">
    <location>
        <begin position="386"/>
        <end position="405"/>
    </location>
</feature>
<proteinExistence type="inferred from homology"/>
<feature type="transmembrane region" description="Helical" evidence="6">
    <location>
        <begin position="15"/>
        <end position="36"/>
    </location>
</feature>
<comment type="function">
    <text evidence="1">Multidrug efflux pump.</text>
</comment>
<name>A0ABS7QL16_9ACTN</name>
<dbReference type="InterPro" id="IPR002528">
    <property type="entry name" value="MATE_fam"/>
</dbReference>
<evidence type="ECO:0000256" key="3">
    <source>
        <dbReference type="ARBA" id="ARBA00020268"/>
    </source>
</evidence>
<dbReference type="PANTHER" id="PTHR43298">
    <property type="entry name" value="MULTIDRUG RESISTANCE PROTEIN NORM-RELATED"/>
    <property type="match status" value="1"/>
</dbReference>
<keyword evidence="4" id="KW-0813">Transport</keyword>
<feature type="transmembrane region" description="Helical" evidence="6">
    <location>
        <begin position="105"/>
        <end position="128"/>
    </location>
</feature>
<reference evidence="7 8" key="1">
    <citation type="submission" date="2021-08" db="EMBL/GenBank/DDBJ databases">
        <title>Streptomyces sp. PTM05 isolated from lichen.</title>
        <authorList>
            <person name="Somphong A."/>
            <person name="Phongsopitanun W."/>
            <person name="Tanasupawat S."/>
        </authorList>
    </citation>
    <scope>NUCLEOTIDE SEQUENCE [LARGE SCALE GENOMIC DNA]</scope>
    <source>
        <strain evidence="7 8">Ptm05</strain>
    </source>
</reference>
<feature type="transmembrane region" description="Helical" evidence="6">
    <location>
        <begin position="322"/>
        <end position="341"/>
    </location>
</feature>
<feature type="transmembrane region" description="Helical" evidence="6">
    <location>
        <begin position="70"/>
        <end position="90"/>
    </location>
</feature>
<dbReference type="PANTHER" id="PTHR43298:SF2">
    <property type="entry name" value="FMN_FAD EXPORTER YEEO-RELATED"/>
    <property type="match status" value="1"/>
</dbReference>